<evidence type="ECO:0000313" key="3">
    <source>
        <dbReference type="Proteomes" id="UP000777784"/>
    </source>
</evidence>
<dbReference type="Pfam" id="PF13860">
    <property type="entry name" value="FlgD_ig"/>
    <property type="match status" value="1"/>
</dbReference>
<gene>
    <name evidence="2" type="ORF">KJ970_03400</name>
</gene>
<proteinExistence type="predicted"/>
<dbReference type="Proteomes" id="UP000777784">
    <property type="component" value="Unassembled WGS sequence"/>
</dbReference>
<name>A0A948W2H3_UNCEI</name>
<evidence type="ECO:0000259" key="1">
    <source>
        <dbReference type="Pfam" id="PF13860"/>
    </source>
</evidence>
<dbReference type="Gene3D" id="2.60.40.4070">
    <property type="match status" value="1"/>
</dbReference>
<accession>A0A948W2H3</accession>
<feature type="domain" description="FlgD/Vpr Ig-like" evidence="1">
    <location>
        <begin position="112"/>
        <end position="178"/>
    </location>
</feature>
<dbReference type="AlphaFoldDB" id="A0A948W2H3"/>
<protein>
    <submittedName>
        <fullName evidence="2">T9SS type A sorting domain-containing protein</fullName>
    </submittedName>
</protein>
<organism evidence="2 3">
    <name type="scientific">Eiseniibacteriota bacterium</name>
    <dbReference type="NCBI Taxonomy" id="2212470"/>
    <lineage>
        <taxon>Bacteria</taxon>
        <taxon>Candidatus Eiseniibacteriota</taxon>
    </lineage>
</organism>
<dbReference type="InterPro" id="IPR025965">
    <property type="entry name" value="FlgD/Vpr_Ig-like"/>
</dbReference>
<comment type="caution">
    <text evidence="2">The sequence shown here is derived from an EMBL/GenBank/DDBJ whole genome shotgun (WGS) entry which is preliminary data.</text>
</comment>
<dbReference type="NCBIfam" id="TIGR04183">
    <property type="entry name" value="Por_Secre_tail"/>
    <property type="match status" value="1"/>
</dbReference>
<sequence>MDNIRQFLIFIIGIVILLWSCSGVAQEYQLYPSVLDASGGIVCGAPDHDLLFTLGEPVVGLSENQNFQLWSGFRFLRRVTVLCPGVSGVDDAGEKIITDKRLYPAYPNPATGSVRLRFDLSSPSHVTLVVYDLRGRVVRTLERGLVQPGRHEATWDGIDNNGHLVATGIYFARLAAGNTEEVRRLVVLR</sequence>
<reference evidence="2" key="1">
    <citation type="submission" date="2021-05" db="EMBL/GenBank/DDBJ databases">
        <title>Energy efficiency and biological interactions define the core microbiome of deep oligotrophic groundwater.</title>
        <authorList>
            <person name="Mehrshad M."/>
            <person name="Lopez-Fernandez M."/>
            <person name="Bell E."/>
            <person name="Bernier-Latmani R."/>
            <person name="Bertilsson S."/>
            <person name="Dopson M."/>
        </authorList>
    </citation>
    <scope>NUCLEOTIDE SEQUENCE</scope>
    <source>
        <strain evidence="2">Modern_marine.mb.64</strain>
    </source>
</reference>
<dbReference type="EMBL" id="JAHJDP010000020">
    <property type="protein sequence ID" value="MBU2689947.1"/>
    <property type="molecule type" value="Genomic_DNA"/>
</dbReference>
<dbReference type="InterPro" id="IPR026444">
    <property type="entry name" value="Secre_tail"/>
</dbReference>
<evidence type="ECO:0000313" key="2">
    <source>
        <dbReference type="EMBL" id="MBU2689947.1"/>
    </source>
</evidence>